<dbReference type="EMBL" id="ML213594">
    <property type="protein sequence ID" value="TFK41457.1"/>
    <property type="molecule type" value="Genomic_DNA"/>
</dbReference>
<accession>A0A5C3M9A4</accession>
<name>A0A5C3M9A4_9AGAR</name>
<dbReference type="AlphaFoldDB" id="A0A5C3M9A4"/>
<feature type="compositionally biased region" description="Polar residues" evidence="1">
    <location>
        <begin position="294"/>
        <end position="323"/>
    </location>
</feature>
<feature type="compositionally biased region" description="Polar residues" evidence="1">
    <location>
        <begin position="242"/>
        <end position="255"/>
    </location>
</feature>
<keyword evidence="2" id="KW-1133">Transmembrane helix</keyword>
<gene>
    <name evidence="3" type="ORF">BDQ12DRAFT_678032</name>
</gene>
<feature type="region of interest" description="Disordered" evidence="1">
    <location>
        <begin position="242"/>
        <end position="355"/>
    </location>
</feature>
<keyword evidence="4" id="KW-1185">Reference proteome</keyword>
<sequence length="355" mass="38971">MPPILFQPSINMVQVGCLGRLSRSLGHRERGLGQISTTLHNPSSAHRRKYVRSDWISTILHFFDTAKSSDDISITLHSRTLSPLKTRNVIGITVGTITVVILLVLVIFKLGNYSPRIFSSGCLSKLLRRRTSSHSNGHKRHSITDSLELVDKTISRHNSKPGRLQISAPLSNLSKNNHNPFHDTHTMISESSYTPLSPLSTQRNAYTPISVPKPMMHIPNGRQSNESSVSSCATHSTFSLANSTRKQAYSPTSSDRPSERVHFPLTPRSAPATGVGLDRTPSFRIPRKPAPIYQNIQPPHTATRSPSPSSMLLGNHEIGTSSEPEGVSDGGPFHLPQKTTRPSLYVLIPDKPLSG</sequence>
<keyword evidence="2" id="KW-0472">Membrane</keyword>
<dbReference type="Proteomes" id="UP000308652">
    <property type="component" value="Unassembled WGS sequence"/>
</dbReference>
<reference evidence="3 4" key="1">
    <citation type="journal article" date="2019" name="Nat. Ecol. Evol.">
        <title>Megaphylogeny resolves global patterns of mushroom evolution.</title>
        <authorList>
            <person name="Varga T."/>
            <person name="Krizsan K."/>
            <person name="Foldi C."/>
            <person name="Dima B."/>
            <person name="Sanchez-Garcia M."/>
            <person name="Sanchez-Ramirez S."/>
            <person name="Szollosi G.J."/>
            <person name="Szarkandi J.G."/>
            <person name="Papp V."/>
            <person name="Albert L."/>
            <person name="Andreopoulos W."/>
            <person name="Angelini C."/>
            <person name="Antonin V."/>
            <person name="Barry K.W."/>
            <person name="Bougher N.L."/>
            <person name="Buchanan P."/>
            <person name="Buyck B."/>
            <person name="Bense V."/>
            <person name="Catcheside P."/>
            <person name="Chovatia M."/>
            <person name="Cooper J."/>
            <person name="Damon W."/>
            <person name="Desjardin D."/>
            <person name="Finy P."/>
            <person name="Geml J."/>
            <person name="Haridas S."/>
            <person name="Hughes K."/>
            <person name="Justo A."/>
            <person name="Karasinski D."/>
            <person name="Kautmanova I."/>
            <person name="Kiss B."/>
            <person name="Kocsube S."/>
            <person name="Kotiranta H."/>
            <person name="LaButti K.M."/>
            <person name="Lechner B.E."/>
            <person name="Liimatainen K."/>
            <person name="Lipzen A."/>
            <person name="Lukacs Z."/>
            <person name="Mihaltcheva S."/>
            <person name="Morgado L.N."/>
            <person name="Niskanen T."/>
            <person name="Noordeloos M.E."/>
            <person name="Ohm R.A."/>
            <person name="Ortiz-Santana B."/>
            <person name="Ovrebo C."/>
            <person name="Racz N."/>
            <person name="Riley R."/>
            <person name="Savchenko A."/>
            <person name="Shiryaev A."/>
            <person name="Soop K."/>
            <person name="Spirin V."/>
            <person name="Szebenyi C."/>
            <person name="Tomsovsky M."/>
            <person name="Tulloss R.E."/>
            <person name="Uehling J."/>
            <person name="Grigoriev I.V."/>
            <person name="Vagvolgyi C."/>
            <person name="Papp T."/>
            <person name="Martin F.M."/>
            <person name="Miettinen O."/>
            <person name="Hibbett D.S."/>
            <person name="Nagy L.G."/>
        </authorList>
    </citation>
    <scope>NUCLEOTIDE SEQUENCE [LARGE SCALE GENOMIC DNA]</scope>
    <source>
        <strain evidence="3 4">CBS 166.37</strain>
    </source>
</reference>
<evidence type="ECO:0000313" key="3">
    <source>
        <dbReference type="EMBL" id="TFK41457.1"/>
    </source>
</evidence>
<protein>
    <submittedName>
        <fullName evidence="3">Uncharacterized protein</fullName>
    </submittedName>
</protein>
<evidence type="ECO:0000313" key="4">
    <source>
        <dbReference type="Proteomes" id="UP000308652"/>
    </source>
</evidence>
<evidence type="ECO:0000256" key="1">
    <source>
        <dbReference type="SAM" id="MobiDB-lite"/>
    </source>
</evidence>
<proteinExistence type="predicted"/>
<organism evidence="3 4">
    <name type="scientific">Crucibulum laeve</name>
    <dbReference type="NCBI Taxonomy" id="68775"/>
    <lineage>
        <taxon>Eukaryota</taxon>
        <taxon>Fungi</taxon>
        <taxon>Dikarya</taxon>
        <taxon>Basidiomycota</taxon>
        <taxon>Agaricomycotina</taxon>
        <taxon>Agaricomycetes</taxon>
        <taxon>Agaricomycetidae</taxon>
        <taxon>Agaricales</taxon>
        <taxon>Agaricineae</taxon>
        <taxon>Nidulariaceae</taxon>
        <taxon>Crucibulum</taxon>
    </lineage>
</organism>
<keyword evidence="2" id="KW-0812">Transmembrane</keyword>
<feature type="transmembrane region" description="Helical" evidence="2">
    <location>
        <begin position="89"/>
        <end position="108"/>
    </location>
</feature>
<evidence type="ECO:0000256" key="2">
    <source>
        <dbReference type="SAM" id="Phobius"/>
    </source>
</evidence>